<evidence type="ECO:0000256" key="3">
    <source>
        <dbReference type="ARBA" id="ARBA00022989"/>
    </source>
</evidence>
<evidence type="ECO:0000256" key="1">
    <source>
        <dbReference type="ARBA" id="ARBA00004141"/>
    </source>
</evidence>
<comment type="subcellular location">
    <subcellularLocation>
        <location evidence="1">Membrane</location>
        <topology evidence="1">Multi-pass membrane protein</topology>
    </subcellularLocation>
</comment>
<dbReference type="NCBIfam" id="NF033740">
    <property type="entry name" value="MarP_fam_protase"/>
    <property type="match status" value="1"/>
</dbReference>
<dbReference type="GO" id="GO:0006508">
    <property type="term" value="P:proteolysis"/>
    <property type="evidence" value="ECO:0007669"/>
    <property type="project" value="InterPro"/>
</dbReference>
<keyword evidence="4 5" id="KW-0472">Membrane</keyword>
<accession>A0A6J7KXR8</accession>
<keyword evidence="3 5" id="KW-1133">Transmembrane helix</keyword>
<feature type="transmembrane region" description="Helical" evidence="5">
    <location>
        <begin position="102"/>
        <end position="125"/>
    </location>
</feature>
<dbReference type="PANTHER" id="PTHR43019">
    <property type="entry name" value="SERINE ENDOPROTEASE DEGS"/>
    <property type="match status" value="1"/>
</dbReference>
<dbReference type="InterPro" id="IPR009003">
    <property type="entry name" value="Peptidase_S1_PA"/>
</dbReference>
<dbReference type="AlphaFoldDB" id="A0A6J7KXR8"/>
<reference evidence="6" key="1">
    <citation type="submission" date="2020-05" db="EMBL/GenBank/DDBJ databases">
        <authorList>
            <person name="Chiriac C."/>
            <person name="Salcher M."/>
            <person name="Ghai R."/>
            <person name="Kavagutti S V."/>
        </authorList>
    </citation>
    <scope>NUCLEOTIDE SEQUENCE</scope>
</reference>
<name>A0A6J7KXR8_9ZZZZ</name>
<sequence>MTGLDWVLVAVLLIAAAGGTTQGFLASALGFAGFVGGALLGARVGPLLVPGGESGPDGPIAAIVGAMVLGIVLGVGLQRVGDRLRHALEGGGTRRIGRALDGALGAVFSAALVVLAAWFVSAMVLQSPGAPPSWRSEVRESSVLKRLRGTLPPADDALALLSRFDPLPGFAGPRAVVDAPDPAITRVPGVARGRRGVVRVEGSACGVGVVGTGWVASPGVVVTNQHVIAGEGDTQVTAEVGGQRVDAEAIYADRAQDIAILSAPGLTTDALDTVREPRSGSSAAILGYPLAGPFRARAGRIGEAQTVTGEDSYGQGPIRRRVLPFRGLVQQGNSGGPLVDRRGRVVGTVFASSSGNGQRRSFAVPNDVVRRALRSADPGVRVSTGPCSH</sequence>
<protein>
    <submittedName>
        <fullName evidence="6">Unannotated protein</fullName>
    </submittedName>
</protein>
<evidence type="ECO:0000256" key="2">
    <source>
        <dbReference type="ARBA" id="ARBA00022692"/>
    </source>
</evidence>
<evidence type="ECO:0000256" key="5">
    <source>
        <dbReference type="SAM" id="Phobius"/>
    </source>
</evidence>
<organism evidence="6">
    <name type="scientific">freshwater metagenome</name>
    <dbReference type="NCBI Taxonomy" id="449393"/>
    <lineage>
        <taxon>unclassified sequences</taxon>
        <taxon>metagenomes</taxon>
        <taxon>ecological metagenomes</taxon>
    </lineage>
</organism>
<dbReference type="EMBL" id="CAFBMK010000456">
    <property type="protein sequence ID" value="CAB4959352.1"/>
    <property type="molecule type" value="Genomic_DNA"/>
</dbReference>
<dbReference type="Pfam" id="PF02674">
    <property type="entry name" value="Colicin_V"/>
    <property type="match status" value="1"/>
</dbReference>
<dbReference type="Pfam" id="PF13365">
    <property type="entry name" value="Trypsin_2"/>
    <property type="match status" value="1"/>
</dbReference>
<dbReference type="PANTHER" id="PTHR43019:SF23">
    <property type="entry name" value="PROTEASE DO-LIKE 5, CHLOROPLASTIC"/>
    <property type="match status" value="1"/>
</dbReference>
<dbReference type="Gene3D" id="2.40.10.10">
    <property type="entry name" value="Trypsin-like serine proteases"/>
    <property type="match status" value="2"/>
</dbReference>
<dbReference type="InterPro" id="IPR003825">
    <property type="entry name" value="Colicin-V_CvpA"/>
</dbReference>
<dbReference type="InterPro" id="IPR001940">
    <property type="entry name" value="Peptidase_S1C"/>
</dbReference>
<dbReference type="SUPFAM" id="SSF50494">
    <property type="entry name" value="Trypsin-like serine proteases"/>
    <property type="match status" value="1"/>
</dbReference>
<evidence type="ECO:0000313" key="6">
    <source>
        <dbReference type="EMBL" id="CAB4959352.1"/>
    </source>
</evidence>
<dbReference type="PRINTS" id="PR00834">
    <property type="entry name" value="PROTEASES2C"/>
</dbReference>
<feature type="transmembrane region" description="Helical" evidence="5">
    <location>
        <begin position="60"/>
        <end position="81"/>
    </location>
</feature>
<proteinExistence type="predicted"/>
<dbReference type="GO" id="GO:0004252">
    <property type="term" value="F:serine-type endopeptidase activity"/>
    <property type="evidence" value="ECO:0007669"/>
    <property type="project" value="InterPro"/>
</dbReference>
<evidence type="ECO:0000256" key="4">
    <source>
        <dbReference type="ARBA" id="ARBA00023136"/>
    </source>
</evidence>
<feature type="transmembrane region" description="Helical" evidence="5">
    <location>
        <begin position="7"/>
        <end position="40"/>
    </location>
</feature>
<dbReference type="GO" id="GO:0009403">
    <property type="term" value="P:toxin biosynthetic process"/>
    <property type="evidence" value="ECO:0007669"/>
    <property type="project" value="InterPro"/>
</dbReference>
<dbReference type="InterPro" id="IPR047680">
    <property type="entry name" value="MarP-like"/>
</dbReference>
<dbReference type="GO" id="GO:0016020">
    <property type="term" value="C:membrane"/>
    <property type="evidence" value="ECO:0007669"/>
    <property type="project" value="UniProtKB-SubCell"/>
</dbReference>
<dbReference type="InterPro" id="IPR043504">
    <property type="entry name" value="Peptidase_S1_PA_chymotrypsin"/>
</dbReference>
<keyword evidence="2 5" id="KW-0812">Transmembrane</keyword>
<gene>
    <name evidence="6" type="ORF">UFOPK3564_03959</name>
</gene>